<organism evidence="4 5">
    <name type="scientific">Clostridium innocuum</name>
    <dbReference type="NCBI Taxonomy" id="1522"/>
    <lineage>
        <taxon>Bacteria</taxon>
        <taxon>Bacillati</taxon>
        <taxon>Bacillota</taxon>
        <taxon>Clostridia</taxon>
        <taxon>Eubacteriales</taxon>
        <taxon>Clostridiaceae</taxon>
        <taxon>Clostridium</taxon>
    </lineage>
</organism>
<keyword evidence="3" id="KW-0732">Signal</keyword>
<feature type="region of interest" description="Disordered" evidence="1">
    <location>
        <begin position="65"/>
        <end position="133"/>
    </location>
</feature>
<reference evidence="4 5" key="1">
    <citation type="submission" date="2018-08" db="EMBL/GenBank/DDBJ databases">
        <title>A genome reference for cultivated species of the human gut microbiota.</title>
        <authorList>
            <person name="Zou Y."/>
            <person name="Xue W."/>
            <person name="Luo G."/>
        </authorList>
    </citation>
    <scope>NUCLEOTIDE SEQUENCE [LARGE SCALE GENOMIC DNA]</scope>
    <source>
        <strain evidence="4 5">OF01-2LB</strain>
    </source>
</reference>
<dbReference type="AlphaFoldDB" id="A0A3E2W075"/>
<keyword evidence="2" id="KW-0472">Membrane</keyword>
<comment type="caution">
    <text evidence="4">The sequence shown here is derived from an EMBL/GenBank/DDBJ whole genome shotgun (WGS) entry which is preliminary data.</text>
</comment>
<dbReference type="Proteomes" id="UP000260025">
    <property type="component" value="Unassembled WGS sequence"/>
</dbReference>
<sequence length="349" mass="40276">MRKRVSILMILFMIVCMSMSSIHAEDKDQKKDTDEEYYEEVQSNLPWKQEVNGGMYGYMLGVIKKPEPVHPEDPDQPQEPDKPGDDDIIIVVPTEPINPVKPGTGNEASKKDPSSNAGKVTNKQSETNEDKYTEAYKQQELERVGYYWNDRTGELTISRTLLSRAKADRQDIYLYVEAQQQYRIHIVYSDIKSTEKDITIDLGECRHLEKIQKIAGKDVLWILQCEKEPIGMRVHIAVKVPESWKDKYLYHYIYEDGKFVLKKMMLKADEDGYVEVVLTPKTDQVITDKPIIQTDFWDWVKGLLGQNEKVDHTYAAVAIGSFTIALGGLSYVFLKRRWGKKHDSQDSEK</sequence>
<feature type="signal peptide" evidence="3">
    <location>
        <begin position="1"/>
        <end position="24"/>
    </location>
</feature>
<accession>A0A3E2W075</accession>
<gene>
    <name evidence="4" type="ORF">DXA38_05740</name>
</gene>
<evidence type="ECO:0000313" key="4">
    <source>
        <dbReference type="EMBL" id="RGC17334.1"/>
    </source>
</evidence>
<name>A0A3E2W075_CLOIN</name>
<evidence type="ECO:0000256" key="1">
    <source>
        <dbReference type="SAM" id="MobiDB-lite"/>
    </source>
</evidence>
<feature type="transmembrane region" description="Helical" evidence="2">
    <location>
        <begin position="314"/>
        <end position="334"/>
    </location>
</feature>
<evidence type="ECO:0000313" key="5">
    <source>
        <dbReference type="Proteomes" id="UP000260025"/>
    </source>
</evidence>
<feature type="compositionally biased region" description="Polar residues" evidence="1">
    <location>
        <begin position="114"/>
        <end position="125"/>
    </location>
</feature>
<proteinExistence type="predicted"/>
<dbReference type="RefSeq" id="WP_117442370.1">
    <property type="nucleotide sequence ID" value="NZ_JAJFEN010000007.1"/>
</dbReference>
<dbReference type="EMBL" id="QVEV01000005">
    <property type="protein sequence ID" value="RGC17334.1"/>
    <property type="molecule type" value="Genomic_DNA"/>
</dbReference>
<keyword evidence="2" id="KW-1133">Transmembrane helix</keyword>
<feature type="compositionally biased region" description="Basic and acidic residues" evidence="1">
    <location>
        <begin position="65"/>
        <end position="85"/>
    </location>
</feature>
<evidence type="ECO:0000256" key="2">
    <source>
        <dbReference type="SAM" id="Phobius"/>
    </source>
</evidence>
<evidence type="ECO:0000256" key="3">
    <source>
        <dbReference type="SAM" id="SignalP"/>
    </source>
</evidence>
<keyword evidence="2" id="KW-0812">Transmembrane</keyword>
<protein>
    <submittedName>
        <fullName evidence="4">Uncharacterized protein</fullName>
    </submittedName>
</protein>
<feature type="chain" id="PRO_5017694320" evidence="3">
    <location>
        <begin position="25"/>
        <end position="349"/>
    </location>
</feature>